<dbReference type="InterPro" id="IPR003691">
    <property type="entry name" value="FluC"/>
</dbReference>
<dbReference type="PANTHER" id="PTHR28259:SF1">
    <property type="entry name" value="FLUORIDE EXPORT PROTEIN 1-RELATED"/>
    <property type="match status" value="1"/>
</dbReference>
<evidence type="ECO:0000256" key="10">
    <source>
        <dbReference type="ARBA" id="ARBA00035120"/>
    </source>
</evidence>
<organism evidence="13 14">
    <name type="scientific">Pseudoxanthomonas sacheonensis</name>
    <dbReference type="NCBI Taxonomy" id="443615"/>
    <lineage>
        <taxon>Bacteria</taxon>
        <taxon>Pseudomonadati</taxon>
        <taxon>Pseudomonadota</taxon>
        <taxon>Gammaproteobacteria</taxon>
        <taxon>Lysobacterales</taxon>
        <taxon>Lysobacteraceae</taxon>
        <taxon>Pseudoxanthomonas</taxon>
    </lineage>
</organism>
<evidence type="ECO:0000256" key="7">
    <source>
        <dbReference type="ARBA" id="ARBA00023065"/>
    </source>
</evidence>
<keyword evidence="14" id="KW-1185">Reference proteome</keyword>
<evidence type="ECO:0000256" key="5">
    <source>
        <dbReference type="ARBA" id="ARBA00022989"/>
    </source>
</evidence>
<keyword evidence="9 12" id="KW-0407">Ion channel</keyword>
<feature type="transmembrane region" description="Helical" evidence="12">
    <location>
        <begin position="99"/>
        <end position="121"/>
    </location>
</feature>
<keyword evidence="7 12" id="KW-0406">Ion transport</keyword>
<comment type="similarity">
    <text evidence="10 12">Belongs to the fluoride channel Fluc/FEX (TC 1.A.43) family.</text>
</comment>
<dbReference type="EMBL" id="JAVDTT010000001">
    <property type="protein sequence ID" value="MDR6840759.1"/>
    <property type="molecule type" value="Genomic_DNA"/>
</dbReference>
<feature type="binding site" evidence="12">
    <location>
        <position position="78"/>
    </location>
    <ligand>
        <name>Na(+)</name>
        <dbReference type="ChEBI" id="CHEBI:29101"/>
        <note>structural</note>
    </ligand>
</feature>
<name>A0ABU1RPQ0_9GAMM</name>
<keyword evidence="2 12" id="KW-1003">Cell membrane</keyword>
<keyword evidence="5 12" id="KW-1133">Transmembrane helix</keyword>
<evidence type="ECO:0000256" key="3">
    <source>
        <dbReference type="ARBA" id="ARBA00022519"/>
    </source>
</evidence>
<comment type="function">
    <text evidence="12">Fluoride-specific ion channel. Important for reducing fluoride concentration in the cell, thus reducing its toxicity.</text>
</comment>
<evidence type="ECO:0000256" key="4">
    <source>
        <dbReference type="ARBA" id="ARBA00022692"/>
    </source>
</evidence>
<gene>
    <name evidence="12" type="primary">fluC</name>
    <name evidence="12" type="synonym">crcB</name>
    <name evidence="13" type="ORF">J2W94_001023</name>
</gene>
<feature type="transmembrane region" description="Helical" evidence="12">
    <location>
        <begin position="37"/>
        <end position="60"/>
    </location>
</feature>
<evidence type="ECO:0000313" key="14">
    <source>
        <dbReference type="Proteomes" id="UP001254759"/>
    </source>
</evidence>
<feature type="binding site" evidence="12">
    <location>
        <position position="81"/>
    </location>
    <ligand>
        <name>Na(+)</name>
        <dbReference type="ChEBI" id="CHEBI:29101"/>
        <note>structural</note>
    </ligand>
</feature>
<comment type="catalytic activity">
    <reaction evidence="11">
        <text>fluoride(in) = fluoride(out)</text>
        <dbReference type="Rhea" id="RHEA:76159"/>
        <dbReference type="ChEBI" id="CHEBI:17051"/>
    </reaction>
    <physiologicalReaction direction="left-to-right" evidence="11">
        <dbReference type="Rhea" id="RHEA:76160"/>
    </physiologicalReaction>
</comment>
<keyword evidence="4 12" id="KW-0812">Transmembrane</keyword>
<evidence type="ECO:0000256" key="6">
    <source>
        <dbReference type="ARBA" id="ARBA00023053"/>
    </source>
</evidence>
<keyword evidence="12" id="KW-0479">Metal-binding</keyword>
<evidence type="ECO:0000256" key="12">
    <source>
        <dbReference type="HAMAP-Rule" id="MF_00454"/>
    </source>
</evidence>
<keyword evidence="6 12" id="KW-0915">Sodium</keyword>
<reference evidence="13 14" key="1">
    <citation type="submission" date="2023-07" db="EMBL/GenBank/DDBJ databases">
        <title>Sorghum-associated microbial communities from plants grown in Nebraska, USA.</title>
        <authorList>
            <person name="Schachtman D."/>
        </authorList>
    </citation>
    <scope>NUCLEOTIDE SEQUENCE [LARGE SCALE GENOMIC DNA]</scope>
    <source>
        <strain evidence="13 14">BE107</strain>
    </source>
</reference>
<dbReference type="PANTHER" id="PTHR28259">
    <property type="entry name" value="FLUORIDE EXPORT PROTEIN 1-RELATED"/>
    <property type="match status" value="1"/>
</dbReference>
<evidence type="ECO:0000256" key="11">
    <source>
        <dbReference type="ARBA" id="ARBA00035585"/>
    </source>
</evidence>
<comment type="subcellular location">
    <subcellularLocation>
        <location evidence="1 12">Cell membrane</location>
        <topology evidence="1 12">Multi-pass membrane protein</topology>
    </subcellularLocation>
</comment>
<comment type="caution">
    <text evidence="13">The sequence shown here is derived from an EMBL/GenBank/DDBJ whole genome shotgun (WGS) entry which is preliminary data.</text>
</comment>
<dbReference type="Proteomes" id="UP001254759">
    <property type="component" value="Unassembled WGS sequence"/>
</dbReference>
<evidence type="ECO:0000256" key="9">
    <source>
        <dbReference type="ARBA" id="ARBA00023303"/>
    </source>
</evidence>
<sequence>MSTPFMQAVAVAVGGAAGALLRHGVNLLLPRSAQHAFSVSTLTVNVVGCFFAGLALVWILQRNETDFWRALLLTGLMGGLTTFSAFGLDLLHLVRAERWAWLGLTVFLHVALGLIAVLAGWRIGQSAWPLPG</sequence>
<dbReference type="HAMAP" id="MF_00454">
    <property type="entry name" value="FluC"/>
    <property type="match status" value="1"/>
</dbReference>
<feature type="transmembrane region" description="Helical" evidence="12">
    <location>
        <begin position="67"/>
        <end position="87"/>
    </location>
</feature>
<keyword evidence="8 12" id="KW-0472">Membrane</keyword>
<evidence type="ECO:0000256" key="8">
    <source>
        <dbReference type="ARBA" id="ARBA00023136"/>
    </source>
</evidence>
<evidence type="ECO:0000256" key="1">
    <source>
        <dbReference type="ARBA" id="ARBA00004651"/>
    </source>
</evidence>
<protein>
    <recommendedName>
        <fullName evidence="12">Fluoride-specific ion channel FluC</fullName>
    </recommendedName>
</protein>
<proteinExistence type="inferred from homology"/>
<evidence type="ECO:0000256" key="2">
    <source>
        <dbReference type="ARBA" id="ARBA00022475"/>
    </source>
</evidence>
<comment type="activity regulation">
    <text evidence="12">Na(+) is not transported, but it plays an essential structural role and its presence is essential for fluoride channel function.</text>
</comment>
<dbReference type="Pfam" id="PF02537">
    <property type="entry name" value="CRCB"/>
    <property type="match status" value="1"/>
</dbReference>
<keyword evidence="3" id="KW-0997">Cell inner membrane</keyword>
<dbReference type="RefSeq" id="WP_310090812.1">
    <property type="nucleotide sequence ID" value="NZ_JAVDTT010000001.1"/>
</dbReference>
<accession>A0ABU1RPQ0</accession>
<keyword evidence="12" id="KW-0813">Transport</keyword>
<evidence type="ECO:0000313" key="13">
    <source>
        <dbReference type="EMBL" id="MDR6840759.1"/>
    </source>
</evidence>